<dbReference type="InterPro" id="IPR013783">
    <property type="entry name" value="Ig-like_fold"/>
</dbReference>
<dbReference type="EMBL" id="LR824019">
    <property type="protein sequence ID" value="CAD0202260.1"/>
    <property type="molecule type" value="Genomic_DNA"/>
</dbReference>
<evidence type="ECO:0008006" key="3">
    <source>
        <dbReference type="Google" id="ProtNLM"/>
    </source>
</evidence>
<gene>
    <name evidence="1" type="ORF">CINC_LOCUS3923</name>
</gene>
<evidence type="ECO:0000313" key="1">
    <source>
        <dbReference type="EMBL" id="CAD0202260.1"/>
    </source>
</evidence>
<sequence length="136" mass="15516">MNIGCYSTLDRITAGGGGDSSEEITTTTVDYGLNITASTESVIQPYFDNATKRDYTAAVGQPAYLHCRVKNLGDRAWAKTTTEWSLVHNKRQRGRPRRRWRDDLDSFLPNWSLVALERDKWKKSREAFAQQWDISG</sequence>
<dbReference type="Gene3D" id="2.60.40.10">
    <property type="entry name" value="Immunoglobulins"/>
    <property type="match status" value="1"/>
</dbReference>
<dbReference type="Proteomes" id="UP001154114">
    <property type="component" value="Chromosome 16"/>
</dbReference>
<accession>A0A9N8KW88</accession>
<protein>
    <recommendedName>
        <fullName evidence="3">Ig-like domain-containing protein</fullName>
    </recommendedName>
</protein>
<name>A0A9N8KW88_CHRIL</name>
<dbReference type="OrthoDB" id="6427221at2759"/>
<dbReference type="AlphaFoldDB" id="A0A9N8KW88"/>
<evidence type="ECO:0000313" key="2">
    <source>
        <dbReference type="Proteomes" id="UP001154114"/>
    </source>
</evidence>
<keyword evidence="2" id="KW-1185">Reference proteome</keyword>
<reference evidence="1" key="1">
    <citation type="submission" date="2021-12" db="EMBL/GenBank/DDBJ databases">
        <authorList>
            <person name="King R."/>
        </authorList>
    </citation>
    <scope>NUCLEOTIDE SEQUENCE</scope>
</reference>
<organism evidence="1 2">
    <name type="scientific">Chrysodeixis includens</name>
    <name type="common">Soybean looper</name>
    <name type="synonym">Pseudoplusia includens</name>
    <dbReference type="NCBI Taxonomy" id="689277"/>
    <lineage>
        <taxon>Eukaryota</taxon>
        <taxon>Metazoa</taxon>
        <taxon>Ecdysozoa</taxon>
        <taxon>Arthropoda</taxon>
        <taxon>Hexapoda</taxon>
        <taxon>Insecta</taxon>
        <taxon>Pterygota</taxon>
        <taxon>Neoptera</taxon>
        <taxon>Endopterygota</taxon>
        <taxon>Lepidoptera</taxon>
        <taxon>Glossata</taxon>
        <taxon>Ditrysia</taxon>
        <taxon>Noctuoidea</taxon>
        <taxon>Noctuidae</taxon>
        <taxon>Plusiinae</taxon>
        <taxon>Chrysodeixis</taxon>
    </lineage>
</organism>
<proteinExistence type="predicted"/>